<name>A0A0A9FP56_ARUDO</name>
<dbReference type="EMBL" id="GBRH01183819">
    <property type="protein sequence ID" value="JAE14077.1"/>
    <property type="molecule type" value="Transcribed_RNA"/>
</dbReference>
<keyword evidence="1" id="KW-0132">Cell division</keyword>
<proteinExistence type="predicted"/>
<keyword evidence="1" id="KW-0131">Cell cycle</keyword>
<evidence type="ECO:0000313" key="1">
    <source>
        <dbReference type="EMBL" id="JAE14077.1"/>
    </source>
</evidence>
<reference evidence="1" key="2">
    <citation type="journal article" date="2015" name="Data Brief">
        <title>Shoot transcriptome of the giant reed, Arundo donax.</title>
        <authorList>
            <person name="Barrero R.A."/>
            <person name="Guerrero F.D."/>
            <person name="Moolhuijzen P."/>
            <person name="Goolsby J.A."/>
            <person name="Tidwell J."/>
            <person name="Bellgard S.E."/>
            <person name="Bellgard M.I."/>
        </authorList>
    </citation>
    <scope>NUCLEOTIDE SEQUENCE</scope>
    <source>
        <tissue evidence="1">Shoot tissue taken approximately 20 cm above the soil surface</tissue>
    </source>
</reference>
<reference evidence="1" key="1">
    <citation type="submission" date="2014-09" db="EMBL/GenBank/DDBJ databases">
        <authorList>
            <person name="Magalhaes I.L.F."/>
            <person name="Oliveira U."/>
            <person name="Santos F.R."/>
            <person name="Vidigal T.H.D.A."/>
            <person name="Brescovit A.D."/>
            <person name="Santos A.J."/>
        </authorList>
    </citation>
    <scope>NUCLEOTIDE SEQUENCE</scope>
    <source>
        <tissue evidence="1">Shoot tissue taken approximately 20 cm above the soil surface</tissue>
    </source>
</reference>
<sequence length="40" mass="4672">MLPLQTVVVCNYAARFRAIFICQKYPVCKETQSSQAFFRI</sequence>
<dbReference type="AlphaFoldDB" id="A0A0A9FP56"/>
<protein>
    <submittedName>
        <fullName evidence="1">Cell division cycle protein 23</fullName>
    </submittedName>
</protein>
<accession>A0A0A9FP56</accession>
<organism evidence="1">
    <name type="scientific">Arundo donax</name>
    <name type="common">Giant reed</name>
    <name type="synonym">Donax arundinaceus</name>
    <dbReference type="NCBI Taxonomy" id="35708"/>
    <lineage>
        <taxon>Eukaryota</taxon>
        <taxon>Viridiplantae</taxon>
        <taxon>Streptophyta</taxon>
        <taxon>Embryophyta</taxon>
        <taxon>Tracheophyta</taxon>
        <taxon>Spermatophyta</taxon>
        <taxon>Magnoliopsida</taxon>
        <taxon>Liliopsida</taxon>
        <taxon>Poales</taxon>
        <taxon>Poaceae</taxon>
        <taxon>PACMAD clade</taxon>
        <taxon>Arundinoideae</taxon>
        <taxon>Arundineae</taxon>
        <taxon>Arundo</taxon>
    </lineage>
</organism>
<dbReference type="GO" id="GO:0051301">
    <property type="term" value="P:cell division"/>
    <property type="evidence" value="ECO:0007669"/>
    <property type="project" value="UniProtKB-KW"/>
</dbReference>